<keyword evidence="1" id="KW-0812">Transmembrane</keyword>
<dbReference type="EMBL" id="JAESWC010000002">
    <property type="protein sequence ID" value="MBL4935563.1"/>
    <property type="molecule type" value="Genomic_DNA"/>
</dbReference>
<feature type="transmembrane region" description="Helical" evidence="1">
    <location>
        <begin position="135"/>
        <end position="157"/>
    </location>
</feature>
<keyword evidence="3" id="KW-1185">Reference proteome</keyword>
<sequence length="257" mass="30069">MGIRKRGIGSLVITCAIYSLILYMFVIPFLKNAFFHGDFSIIEDLRDEIVGDFKFIGIFIQAVQQGIENGHFNFQIVKQQWTLTAQSKDLFIELIEFLTLATVSGFIRSILQMFTSRKGWDDISFLFEIFYPIRLFLSFSIYLLESLIALLPALLFIKLRFLKFFNLNPEAISTNHYILYCILLIITSIVTSYIFYKLNKNELFKLLIQIPITLISISIIFLVLTYLYKIAEYIALLVVLAPFILFVYAFTRFFRKR</sequence>
<feature type="transmembrane region" description="Helical" evidence="1">
    <location>
        <begin position="177"/>
        <end position="196"/>
    </location>
</feature>
<proteinExistence type="predicted"/>
<comment type="caution">
    <text evidence="2">The sequence shown here is derived from an EMBL/GenBank/DDBJ whole genome shotgun (WGS) entry which is preliminary data.</text>
</comment>
<feature type="transmembrane region" description="Helical" evidence="1">
    <location>
        <begin position="90"/>
        <end position="114"/>
    </location>
</feature>
<evidence type="ECO:0000313" key="3">
    <source>
        <dbReference type="Proteomes" id="UP000632377"/>
    </source>
</evidence>
<feature type="transmembrane region" description="Helical" evidence="1">
    <location>
        <begin position="203"/>
        <end position="227"/>
    </location>
</feature>
<evidence type="ECO:0000256" key="1">
    <source>
        <dbReference type="SAM" id="Phobius"/>
    </source>
</evidence>
<gene>
    <name evidence="2" type="ORF">JK636_07295</name>
</gene>
<dbReference type="RefSeq" id="WP_202748164.1">
    <property type="nucleotide sequence ID" value="NZ_JAESWC010000002.1"/>
</dbReference>
<keyword evidence="1" id="KW-0472">Membrane</keyword>
<feature type="transmembrane region" description="Helical" evidence="1">
    <location>
        <begin position="7"/>
        <end position="30"/>
    </location>
</feature>
<accession>A0ABS1T883</accession>
<name>A0ABS1T883_9CLOT</name>
<dbReference type="Proteomes" id="UP000632377">
    <property type="component" value="Unassembled WGS sequence"/>
</dbReference>
<keyword evidence="1" id="KW-1133">Transmembrane helix</keyword>
<evidence type="ECO:0000313" key="2">
    <source>
        <dbReference type="EMBL" id="MBL4935563.1"/>
    </source>
</evidence>
<reference evidence="2 3" key="1">
    <citation type="submission" date="2021-01" db="EMBL/GenBank/DDBJ databases">
        <title>Genome public.</title>
        <authorList>
            <person name="Liu C."/>
            <person name="Sun Q."/>
        </authorList>
    </citation>
    <scope>NUCLEOTIDE SEQUENCE [LARGE SCALE GENOMIC DNA]</scope>
    <source>
        <strain evidence="2 3">YIM B02515</strain>
    </source>
</reference>
<feature type="transmembrane region" description="Helical" evidence="1">
    <location>
        <begin position="233"/>
        <end position="251"/>
    </location>
</feature>
<organism evidence="2 3">
    <name type="scientific">Clostridium rhizosphaerae</name>
    <dbReference type="NCBI Taxonomy" id="2803861"/>
    <lineage>
        <taxon>Bacteria</taxon>
        <taxon>Bacillati</taxon>
        <taxon>Bacillota</taxon>
        <taxon>Clostridia</taxon>
        <taxon>Eubacteriales</taxon>
        <taxon>Clostridiaceae</taxon>
        <taxon>Clostridium</taxon>
    </lineage>
</organism>
<protein>
    <submittedName>
        <fullName evidence="2">Uncharacterized protein</fullName>
    </submittedName>
</protein>